<dbReference type="HOGENOM" id="CLU_059545_0_0_9"/>
<keyword evidence="1" id="KW-0472">Membrane</keyword>
<evidence type="ECO:0000313" key="3">
    <source>
        <dbReference type="Proteomes" id="UP000004846"/>
    </source>
</evidence>
<feature type="transmembrane region" description="Helical" evidence="1">
    <location>
        <begin position="325"/>
        <end position="356"/>
    </location>
</feature>
<keyword evidence="1" id="KW-0812">Transmembrane</keyword>
<feature type="transmembrane region" description="Helical" evidence="1">
    <location>
        <begin position="143"/>
        <end position="162"/>
    </location>
</feature>
<feature type="transmembrane region" description="Helical" evidence="1">
    <location>
        <begin position="75"/>
        <end position="93"/>
    </location>
</feature>
<dbReference type="Proteomes" id="UP000004846">
    <property type="component" value="Unassembled WGS sequence"/>
</dbReference>
<feature type="transmembrane region" description="Helical" evidence="1">
    <location>
        <begin position="169"/>
        <end position="189"/>
    </location>
</feature>
<feature type="transmembrane region" description="Helical" evidence="1">
    <location>
        <begin position="209"/>
        <end position="232"/>
    </location>
</feature>
<feature type="transmembrane region" description="Helical" evidence="1">
    <location>
        <begin position="376"/>
        <end position="397"/>
    </location>
</feature>
<gene>
    <name evidence="2" type="ORF">HMPREF9498_00559</name>
</gene>
<reference evidence="2 3" key="1">
    <citation type="submission" date="2010-07" db="EMBL/GenBank/DDBJ databases">
        <authorList>
            <person name="Sid Ahmed O."/>
        </authorList>
    </citation>
    <scope>NUCLEOTIDE SEQUENCE [LARGE SCALE GENOMIC DNA]</scope>
    <source>
        <strain evidence="2 3">TX4248</strain>
    </source>
</reference>
<evidence type="ECO:0000313" key="2">
    <source>
        <dbReference type="EMBL" id="EFM83765.1"/>
    </source>
</evidence>
<comment type="caution">
    <text evidence="2">The sequence shown here is derived from an EMBL/GenBank/DDBJ whole genome shotgun (WGS) entry which is preliminary data.</text>
</comment>
<keyword evidence="1" id="KW-1133">Transmembrane helix</keyword>
<feature type="transmembrane region" description="Helical" evidence="1">
    <location>
        <begin position="294"/>
        <end position="313"/>
    </location>
</feature>
<feature type="transmembrane region" description="Helical" evidence="1">
    <location>
        <begin position="105"/>
        <end position="131"/>
    </location>
</feature>
<accession>A0A125W8W3</accession>
<protein>
    <submittedName>
        <fullName evidence="2">Uncharacterized protein</fullName>
    </submittedName>
</protein>
<proteinExistence type="predicted"/>
<feature type="transmembrane region" description="Helical" evidence="1">
    <location>
        <begin position="261"/>
        <end position="282"/>
    </location>
</feature>
<name>A0A125W8W3_ENTFL</name>
<evidence type="ECO:0000256" key="1">
    <source>
        <dbReference type="SAM" id="Phobius"/>
    </source>
</evidence>
<feature type="transmembrane region" description="Helical" evidence="1">
    <location>
        <begin position="18"/>
        <end position="36"/>
    </location>
</feature>
<dbReference type="AlphaFoldDB" id="A0A125W8W3"/>
<organism evidence="2 3">
    <name type="scientific">Enterococcus faecalis TX4248</name>
    <dbReference type="NCBI Taxonomy" id="749495"/>
    <lineage>
        <taxon>Bacteria</taxon>
        <taxon>Bacillati</taxon>
        <taxon>Bacillota</taxon>
        <taxon>Bacilli</taxon>
        <taxon>Lactobacillales</taxon>
        <taxon>Enterococcaceae</taxon>
        <taxon>Enterococcus</taxon>
    </lineage>
</organism>
<sequence>MSFFWSDHMKNKLINYEAVLALVVKIFLGMFLYWIMNDFRHVSNFFPYNDVVTKVNQQGFYKFIYFVMNFTEGEFYGGLFTTLFLLIGGLIAWQLYRKNSKWQGFAIAGGSGAWPWVLASQLLSLFLTIYVFDFTRFFTKEVLWLPTFIVVVGTPPALTLVYGPGWKKLGTISLLSALFTFPFANWLNAQLMPLLNVPGTVSNVTTMAFVGWIVSAICHQLPWMVPSVAPIAQKRQKQPKIENTQTFQWSIRRTFADFSEAWFYGNELVGGLVILGVLTDWFVNINHITNGSGLVPDILMGQMIASAVGVFLYRKHFAEEGWYPTFMPLVSIVPGVILMTGGGFWLSLAIAVLAGISAAPVGNYIAKRLPPFVPGAVGFVSGMAVVTILLSAVLHTFDIFV</sequence>
<dbReference type="EMBL" id="AEBR01000015">
    <property type="protein sequence ID" value="EFM83765.1"/>
    <property type="molecule type" value="Genomic_DNA"/>
</dbReference>